<organism evidence="2 3">
    <name type="scientific">Vitrella brassicaformis (strain CCMP3155)</name>
    <dbReference type="NCBI Taxonomy" id="1169540"/>
    <lineage>
        <taxon>Eukaryota</taxon>
        <taxon>Sar</taxon>
        <taxon>Alveolata</taxon>
        <taxon>Colpodellida</taxon>
        <taxon>Vitrellaceae</taxon>
        <taxon>Vitrella</taxon>
    </lineage>
</organism>
<dbReference type="AlphaFoldDB" id="A0A0G4GLP2"/>
<dbReference type="EMBL" id="CDMY01000708">
    <property type="protein sequence ID" value="CEM31031.1"/>
    <property type="molecule type" value="Genomic_DNA"/>
</dbReference>
<name>A0A0G4GLP2_VITBC</name>
<feature type="compositionally biased region" description="Low complexity" evidence="1">
    <location>
        <begin position="561"/>
        <end position="576"/>
    </location>
</feature>
<gene>
    <name evidence="2" type="ORF">Vbra_18284</name>
</gene>
<protein>
    <submittedName>
        <fullName evidence="2">Uncharacterized protein</fullName>
    </submittedName>
</protein>
<dbReference type="InParanoid" id="A0A0G4GLP2"/>
<dbReference type="Proteomes" id="UP000041254">
    <property type="component" value="Unassembled WGS sequence"/>
</dbReference>
<feature type="region of interest" description="Disordered" evidence="1">
    <location>
        <begin position="294"/>
        <end position="329"/>
    </location>
</feature>
<reference evidence="2 3" key="1">
    <citation type="submission" date="2014-11" db="EMBL/GenBank/DDBJ databases">
        <authorList>
            <person name="Zhu J."/>
            <person name="Qi W."/>
            <person name="Song R."/>
        </authorList>
    </citation>
    <scope>NUCLEOTIDE SEQUENCE [LARGE SCALE GENOMIC DNA]</scope>
</reference>
<accession>A0A0G4GLP2</accession>
<keyword evidence="3" id="KW-1185">Reference proteome</keyword>
<feature type="region of interest" description="Disordered" evidence="1">
    <location>
        <begin position="678"/>
        <end position="698"/>
    </location>
</feature>
<evidence type="ECO:0000256" key="1">
    <source>
        <dbReference type="SAM" id="MobiDB-lite"/>
    </source>
</evidence>
<evidence type="ECO:0000313" key="2">
    <source>
        <dbReference type="EMBL" id="CEM31031.1"/>
    </source>
</evidence>
<feature type="region of interest" description="Disordered" evidence="1">
    <location>
        <begin position="507"/>
        <end position="576"/>
    </location>
</feature>
<sequence>MSSSSDERLPDGAEDAIKYMLESTPGMEKEFSGSVKAELLALTDVDTANKTLSFRTQGEALPSSPVTLTFAKDASGEQLTKENVTIVGRAMTATTEERPAEFRTGLVIKSVQRAVGKLGLAITEKAAADIKLLVSIGEFIMEKAMTDTQRVSKQVDTATQALLQQIFPQYANLTVSQALMLLPILPPATSERLLQTLRFTGKPRDAVLAELYQREVDRRFNMLKAVSKAPTGLAGIPDYFYSMRKEMVDGPAGQRLAKRFPGLASLRDAVARRGSKILLDDNLQDLVELAEEEQWGGAADADRSEWGPASGGADDMAHSAGNASSPGRPASMEEIIAYQRGRCESLQAGSELERRAVNETLPTIEALLKALKAVQMTPVGNTTVSSSPERSLQLVDVAMKDAEATLQRSLTKERHRLERLDVSVDHTIALRDRLATLEGEGAEGRVASFDVGEELDKRQLPRLTSALDQEAAARKKELKATLEALQSLQKSFEDFLEPRPANEEASLVQGVGGGTDPMVPPRPTPVNDSPPPPRTVRPQPTPVSSAATQPSNPFPYQDGRPAVVPSPSQPSSPLGVLVPAADAHEGLNPHLLQRADALPAAVPPAAAADPAVVSALQSLNAFTGRAVEALERYDVDLQSKRREYEEGKRPVLLNVAGKLEVTKRRALEVTLDRQLSATAAPAAGGEETESDRKQRSAMKAGDVNLQSLAAALVWSEVTKSHPSVNETAKPVVSQVVVSELGYSAAEVFLRTGDAALFLFETALDVTSRTLRAVFSFEALFRSRFTSAFSDPLRSDGERRGWRLLRSVRSQLGVDDDDLTNYAD</sequence>
<proteinExistence type="predicted"/>
<dbReference type="VEuPathDB" id="CryptoDB:Vbra_18284"/>
<evidence type="ECO:0000313" key="3">
    <source>
        <dbReference type="Proteomes" id="UP000041254"/>
    </source>
</evidence>
<feature type="compositionally biased region" description="Pro residues" evidence="1">
    <location>
        <begin position="518"/>
        <end position="541"/>
    </location>
</feature>